<dbReference type="AlphaFoldDB" id="A0A0C9ZRA6"/>
<proteinExistence type="predicted"/>
<evidence type="ECO:0000256" key="1">
    <source>
        <dbReference type="SAM" id="SignalP"/>
    </source>
</evidence>
<gene>
    <name evidence="2" type="ORF">CY34DRAFT_19500</name>
</gene>
<accession>A0A0C9ZRA6</accession>
<dbReference type="Proteomes" id="UP000054485">
    <property type="component" value="Unassembled WGS sequence"/>
</dbReference>
<keyword evidence="1" id="KW-0732">Signal</keyword>
<keyword evidence="3" id="KW-1185">Reference proteome</keyword>
<name>A0A0C9ZRA6_9AGAM</name>
<reference evidence="3" key="2">
    <citation type="submission" date="2015-01" db="EMBL/GenBank/DDBJ databases">
        <title>Evolutionary Origins and Diversification of the Mycorrhizal Mutualists.</title>
        <authorList>
            <consortium name="DOE Joint Genome Institute"/>
            <consortium name="Mycorrhizal Genomics Consortium"/>
            <person name="Kohler A."/>
            <person name="Kuo A."/>
            <person name="Nagy L.G."/>
            <person name="Floudas D."/>
            <person name="Copeland A."/>
            <person name="Barry K.W."/>
            <person name="Cichocki N."/>
            <person name="Veneault-Fourrey C."/>
            <person name="LaButti K."/>
            <person name="Lindquist E.A."/>
            <person name="Lipzen A."/>
            <person name="Lundell T."/>
            <person name="Morin E."/>
            <person name="Murat C."/>
            <person name="Riley R."/>
            <person name="Ohm R."/>
            <person name="Sun H."/>
            <person name="Tunlid A."/>
            <person name="Henrissat B."/>
            <person name="Grigoriev I.V."/>
            <person name="Hibbett D.S."/>
            <person name="Martin F."/>
        </authorList>
    </citation>
    <scope>NUCLEOTIDE SEQUENCE [LARGE SCALE GENOMIC DNA]</scope>
    <source>
        <strain evidence="3">UH-Slu-Lm8-n1</strain>
    </source>
</reference>
<reference evidence="2 3" key="1">
    <citation type="submission" date="2014-04" db="EMBL/GenBank/DDBJ databases">
        <authorList>
            <consortium name="DOE Joint Genome Institute"/>
            <person name="Kuo A."/>
            <person name="Ruytinx J."/>
            <person name="Rineau F."/>
            <person name="Colpaert J."/>
            <person name="Kohler A."/>
            <person name="Nagy L.G."/>
            <person name="Floudas D."/>
            <person name="Copeland A."/>
            <person name="Barry K.W."/>
            <person name="Cichocki N."/>
            <person name="Veneault-Fourrey C."/>
            <person name="LaButti K."/>
            <person name="Lindquist E.A."/>
            <person name="Lipzen A."/>
            <person name="Lundell T."/>
            <person name="Morin E."/>
            <person name="Murat C."/>
            <person name="Sun H."/>
            <person name="Tunlid A."/>
            <person name="Henrissat B."/>
            <person name="Grigoriev I.V."/>
            <person name="Hibbett D.S."/>
            <person name="Martin F."/>
            <person name="Nordberg H.P."/>
            <person name="Cantor M.N."/>
            <person name="Hua S.X."/>
        </authorList>
    </citation>
    <scope>NUCLEOTIDE SEQUENCE [LARGE SCALE GENOMIC DNA]</scope>
    <source>
        <strain evidence="2 3">UH-Slu-Lm8-n1</strain>
    </source>
</reference>
<evidence type="ECO:0000313" key="2">
    <source>
        <dbReference type="EMBL" id="KIK31856.1"/>
    </source>
</evidence>
<dbReference type="InParanoid" id="A0A0C9ZRA6"/>
<feature type="chain" id="PRO_5002218184" evidence="1">
    <location>
        <begin position="20"/>
        <end position="50"/>
    </location>
</feature>
<dbReference type="HOGENOM" id="CLU_3126023_0_0_1"/>
<protein>
    <submittedName>
        <fullName evidence="2">Uncharacterized protein</fullName>
    </submittedName>
</protein>
<dbReference type="EMBL" id="KN836584">
    <property type="protein sequence ID" value="KIK31856.1"/>
    <property type="molecule type" value="Genomic_DNA"/>
</dbReference>
<evidence type="ECO:0000313" key="3">
    <source>
        <dbReference type="Proteomes" id="UP000054485"/>
    </source>
</evidence>
<organism evidence="2 3">
    <name type="scientific">Suillus luteus UH-Slu-Lm8-n1</name>
    <dbReference type="NCBI Taxonomy" id="930992"/>
    <lineage>
        <taxon>Eukaryota</taxon>
        <taxon>Fungi</taxon>
        <taxon>Dikarya</taxon>
        <taxon>Basidiomycota</taxon>
        <taxon>Agaricomycotina</taxon>
        <taxon>Agaricomycetes</taxon>
        <taxon>Agaricomycetidae</taxon>
        <taxon>Boletales</taxon>
        <taxon>Suillineae</taxon>
        <taxon>Suillaceae</taxon>
        <taxon>Suillus</taxon>
    </lineage>
</organism>
<sequence>MRFYFVLAVVAALAVSISATEEATCPIACIYDKDCAGCGPDSACVASTCD</sequence>
<feature type="signal peptide" evidence="1">
    <location>
        <begin position="1"/>
        <end position="19"/>
    </location>
</feature>